<dbReference type="InterPro" id="IPR043519">
    <property type="entry name" value="NT_sf"/>
</dbReference>
<dbReference type="NCBIfam" id="NF047752">
    <property type="entry name" value="MntA_antitoxin"/>
    <property type="match status" value="1"/>
</dbReference>
<dbReference type="PANTHER" id="PTHR43852:SF2">
    <property type="entry name" value="PROTEIN ADENYLYLTRANSFERASE MNTA"/>
    <property type="match status" value="1"/>
</dbReference>
<dbReference type="Proteomes" id="UP000244338">
    <property type="component" value="Unassembled WGS sequence"/>
</dbReference>
<gene>
    <name evidence="2" type="ORF">BSOLF_0957</name>
</gene>
<comment type="caution">
    <text evidence="2">The sequence shown here is derived from an EMBL/GenBank/DDBJ whole genome shotgun (WGS) entry which is preliminary data.</text>
</comment>
<dbReference type="PANTHER" id="PTHR43852">
    <property type="entry name" value="NUCLEOTIDYLTRANSFERASE"/>
    <property type="match status" value="1"/>
</dbReference>
<evidence type="ECO:0000313" key="2">
    <source>
        <dbReference type="EMBL" id="PTQ55034.1"/>
    </source>
</evidence>
<dbReference type="SUPFAM" id="SSF81301">
    <property type="entry name" value="Nucleotidyltransferase"/>
    <property type="match status" value="1"/>
</dbReference>
<sequence length="136" mass="15594">MVDLDKAIPMVIQVLNEQFSPYFIILFGSYAHGNRTPESDLDIAFLSEKESDLYVCFLTAQTLSEKIGVPVDLVDLQAASTVLRAQIMSTGKMIDVKDPLKKDKFHMYTYSQYARLNEERRPILERIAKEGKIFDR</sequence>
<organism evidence="2 3">
    <name type="scientific">Candidatus Carbonibacillus altaicus</name>
    <dbReference type="NCBI Taxonomy" id="2163959"/>
    <lineage>
        <taxon>Bacteria</taxon>
        <taxon>Bacillati</taxon>
        <taxon>Bacillota</taxon>
        <taxon>Bacilli</taxon>
        <taxon>Bacillales</taxon>
        <taxon>Candidatus Carbonibacillus</taxon>
    </lineage>
</organism>
<proteinExistence type="predicted"/>
<accession>A0A2R6XX85</accession>
<evidence type="ECO:0000259" key="1">
    <source>
        <dbReference type="Pfam" id="PF18765"/>
    </source>
</evidence>
<dbReference type="EMBL" id="PEBX01000227">
    <property type="protein sequence ID" value="PTQ55034.1"/>
    <property type="molecule type" value="Genomic_DNA"/>
</dbReference>
<reference evidence="3" key="1">
    <citation type="journal article" date="2018" name="Sci. Rep.">
        <title>Lignite coal burning seam in the remote Altai Mountains harbors a hydrogen-driven thermophilic microbial community.</title>
        <authorList>
            <person name="Kadnikov V.V."/>
            <person name="Mardanov A.V."/>
            <person name="Ivasenko D.A."/>
            <person name="Antsiferov D.V."/>
            <person name="Beletsky A.V."/>
            <person name="Karnachuk O.V."/>
            <person name="Ravin N.V."/>
        </authorList>
    </citation>
    <scope>NUCLEOTIDE SEQUENCE [LARGE SCALE GENOMIC DNA]</scope>
</reference>
<dbReference type="InterPro" id="IPR052930">
    <property type="entry name" value="TA_antitoxin_MntA"/>
</dbReference>
<dbReference type="Pfam" id="PF18765">
    <property type="entry name" value="Polbeta"/>
    <property type="match status" value="1"/>
</dbReference>
<dbReference type="AlphaFoldDB" id="A0A2R6XX85"/>
<dbReference type="InterPro" id="IPR041633">
    <property type="entry name" value="Polbeta"/>
</dbReference>
<feature type="domain" description="Polymerase beta nucleotidyltransferase" evidence="1">
    <location>
        <begin position="11"/>
        <end position="98"/>
    </location>
</feature>
<name>A0A2R6XX85_9BACL</name>
<dbReference type="CDD" id="cd05403">
    <property type="entry name" value="NT_KNTase_like"/>
    <property type="match status" value="1"/>
</dbReference>
<protein>
    <recommendedName>
        <fullName evidence="1">Polymerase beta nucleotidyltransferase domain-containing protein</fullName>
    </recommendedName>
</protein>
<dbReference type="Gene3D" id="3.30.460.10">
    <property type="entry name" value="Beta Polymerase, domain 2"/>
    <property type="match status" value="1"/>
</dbReference>
<evidence type="ECO:0000313" key="3">
    <source>
        <dbReference type="Proteomes" id="UP000244338"/>
    </source>
</evidence>